<feature type="domain" description="Glyoxalase/fosfomycin resistance/dioxygenase" evidence="1">
    <location>
        <begin position="8"/>
        <end position="114"/>
    </location>
</feature>
<sequence>MSRTIVNRIGTVFVPVRNIEKARDWYCRLLNIPAHGEIQFGHLYCVPMEGDAGLVLDSRIFDAESRRNGPLFHFNTDDIVAAYHDLKQKDVELLTGIENDHWFTFRDPDGNVLMVCKC</sequence>
<accession>A0ABY4WKT3</accession>
<dbReference type="InterPro" id="IPR029068">
    <property type="entry name" value="Glyas_Bleomycin-R_OHBP_Dase"/>
</dbReference>
<evidence type="ECO:0000259" key="1">
    <source>
        <dbReference type="Pfam" id="PF00903"/>
    </source>
</evidence>
<dbReference type="InterPro" id="IPR004360">
    <property type="entry name" value="Glyas_Fos-R_dOase_dom"/>
</dbReference>
<gene>
    <name evidence="2" type="ORF">NDK47_10945</name>
</gene>
<evidence type="ECO:0000313" key="2">
    <source>
        <dbReference type="EMBL" id="USG67755.1"/>
    </source>
</evidence>
<dbReference type="Pfam" id="PF00903">
    <property type="entry name" value="Glyoxalase"/>
    <property type="match status" value="1"/>
</dbReference>
<keyword evidence="3" id="KW-1185">Reference proteome</keyword>
<protein>
    <submittedName>
        <fullName evidence="2">VOC family protein</fullName>
    </submittedName>
</protein>
<dbReference type="Proteomes" id="UP001056500">
    <property type="component" value="Chromosome"/>
</dbReference>
<name>A0ABY4WKT3_9BACL</name>
<proteinExistence type="predicted"/>
<dbReference type="Gene3D" id="3.10.180.10">
    <property type="entry name" value="2,3-Dihydroxybiphenyl 1,2-Dioxygenase, domain 1"/>
    <property type="match status" value="1"/>
</dbReference>
<evidence type="ECO:0000313" key="3">
    <source>
        <dbReference type="Proteomes" id="UP001056500"/>
    </source>
</evidence>
<reference evidence="2" key="1">
    <citation type="submission" date="2022-06" db="EMBL/GenBank/DDBJ databases">
        <title>Genome sequencing of Brevibacillus sp. BB3-R1.</title>
        <authorList>
            <person name="Heo J."/>
            <person name="Lee D."/>
            <person name="Won M."/>
            <person name="Han B.-H."/>
            <person name="Hong S.-B."/>
            <person name="Kwon S.-W."/>
        </authorList>
    </citation>
    <scope>NUCLEOTIDE SEQUENCE</scope>
    <source>
        <strain evidence="2">BB3-R1</strain>
    </source>
</reference>
<dbReference type="EMBL" id="CP098755">
    <property type="protein sequence ID" value="USG67755.1"/>
    <property type="molecule type" value="Genomic_DNA"/>
</dbReference>
<dbReference type="SUPFAM" id="SSF54593">
    <property type="entry name" value="Glyoxalase/Bleomycin resistance protein/Dihydroxybiphenyl dioxygenase"/>
    <property type="match status" value="1"/>
</dbReference>
<dbReference type="RefSeq" id="WP_251874849.1">
    <property type="nucleotide sequence ID" value="NZ_CP098755.1"/>
</dbReference>
<organism evidence="2 3">
    <name type="scientific">Brevibacillus ruminantium</name>
    <dbReference type="NCBI Taxonomy" id="2950604"/>
    <lineage>
        <taxon>Bacteria</taxon>
        <taxon>Bacillati</taxon>
        <taxon>Bacillota</taxon>
        <taxon>Bacilli</taxon>
        <taxon>Bacillales</taxon>
        <taxon>Paenibacillaceae</taxon>
        <taxon>Brevibacillus</taxon>
    </lineage>
</organism>